<keyword evidence="3" id="KW-1185">Reference proteome</keyword>
<dbReference type="EMBL" id="UZAK01035116">
    <property type="protein sequence ID" value="VDP48724.1"/>
    <property type="molecule type" value="Genomic_DNA"/>
</dbReference>
<organism evidence="4">
    <name type="scientific">Schistosoma curassoni</name>
    <dbReference type="NCBI Taxonomy" id="6186"/>
    <lineage>
        <taxon>Eukaryota</taxon>
        <taxon>Metazoa</taxon>
        <taxon>Spiralia</taxon>
        <taxon>Lophotrochozoa</taxon>
        <taxon>Platyhelminthes</taxon>
        <taxon>Trematoda</taxon>
        <taxon>Digenea</taxon>
        <taxon>Strigeidida</taxon>
        <taxon>Schistosomatoidea</taxon>
        <taxon>Schistosomatidae</taxon>
        <taxon>Schistosoma</taxon>
    </lineage>
</organism>
<sequence length="147" mass="16187">MSYNGKNRNSYHIKQQNSIKYGTLDPCIVLFGTGQQGVLVIFWELILPDGFDPLPPSFIVRNVTTGLSNLRGCTMDDGRVLSPGEEVRLANFPCAICRCDPNTREVVCETETCPTLQCGEDEGQLLEPGQCCPECVGKFICTSFSND</sequence>
<dbReference type="Proteomes" id="UP000279833">
    <property type="component" value="Unassembled WGS sequence"/>
</dbReference>
<name>A0A183KBN2_9TREM</name>
<dbReference type="STRING" id="6186.A0A183KBN2"/>
<accession>A0A183KBN2</accession>
<dbReference type="Pfam" id="PF00093">
    <property type="entry name" value="VWC"/>
    <property type="match status" value="1"/>
</dbReference>
<protein>
    <submittedName>
        <fullName evidence="4">VWFC domain-containing protein</fullName>
    </submittedName>
</protein>
<evidence type="ECO:0000259" key="1">
    <source>
        <dbReference type="PROSITE" id="PS50184"/>
    </source>
</evidence>
<proteinExistence type="predicted"/>
<evidence type="ECO:0000313" key="3">
    <source>
        <dbReference type="Proteomes" id="UP000279833"/>
    </source>
</evidence>
<dbReference type="AlphaFoldDB" id="A0A183KBN2"/>
<dbReference type="SUPFAM" id="SSF57603">
    <property type="entry name" value="FnI-like domain"/>
    <property type="match status" value="1"/>
</dbReference>
<feature type="domain" description="VWFC" evidence="1">
    <location>
        <begin position="71"/>
        <end position="136"/>
    </location>
</feature>
<dbReference type="Gene3D" id="6.20.200.20">
    <property type="match status" value="1"/>
</dbReference>
<evidence type="ECO:0000313" key="2">
    <source>
        <dbReference type="EMBL" id="VDP48724.1"/>
    </source>
</evidence>
<reference evidence="2 3" key="2">
    <citation type="submission" date="2018-11" db="EMBL/GenBank/DDBJ databases">
        <authorList>
            <consortium name="Pathogen Informatics"/>
        </authorList>
    </citation>
    <scope>NUCLEOTIDE SEQUENCE [LARGE SCALE GENOMIC DNA]</scope>
    <source>
        <strain evidence="2">Dakar</strain>
        <strain evidence="3">Dakar, Senegal</strain>
    </source>
</reference>
<gene>
    <name evidence="2" type="ORF">SCUD_LOCUS12420</name>
</gene>
<dbReference type="InterPro" id="IPR001007">
    <property type="entry name" value="VWF_dom"/>
</dbReference>
<dbReference type="WBParaSite" id="SCUD_0001242301-mRNA-1">
    <property type="protein sequence ID" value="SCUD_0001242301-mRNA-1"/>
    <property type="gene ID" value="SCUD_0001242301"/>
</dbReference>
<dbReference type="PROSITE" id="PS01208">
    <property type="entry name" value="VWFC_1"/>
    <property type="match status" value="1"/>
</dbReference>
<dbReference type="PROSITE" id="PS50184">
    <property type="entry name" value="VWFC_2"/>
    <property type="match status" value="1"/>
</dbReference>
<evidence type="ECO:0000313" key="4">
    <source>
        <dbReference type="WBParaSite" id="SCUD_0001242301-mRNA-1"/>
    </source>
</evidence>
<dbReference type="SMART" id="SM00214">
    <property type="entry name" value="VWC"/>
    <property type="match status" value="1"/>
</dbReference>
<reference evidence="4" key="1">
    <citation type="submission" date="2016-06" db="UniProtKB">
        <authorList>
            <consortium name="WormBaseParasite"/>
        </authorList>
    </citation>
    <scope>IDENTIFICATION</scope>
</reference>